<dbReference type="Proteomes" id="UP001150942">
    <property type="component" value="Unassembled WGS sequence"/>
</dbReference>
<dbReference type="EMBL" id="JAPQKQ010000004">
    <property type="protein sequence ID" value="KAJ5201083.1"/>
    <property type="molecule type" value="Genomic_DNA"/>
</dbReference>
<sequence length="101" mass="10890">MTSKVKNRVKVVKIDVATARTAASSKPRTIPVTQSAEAAVTFSLPSLAVQTIVANFPAVAVATRNQAHLLEVSRSSVKIDCQCFMYDHNIICAIATNKLFN</sequence>
<gene>
    <name evidence="1" type="ORF">N7449_005886</name>
</gene>
<name>A0A9W9MGV8_9EURO</name>
<organism evidence="1 2">
    <name type="scientific">Penicillium cf. viridicatum</name>
    <dbReference type="NCBI Taxonomy" id="2972119"/>
    <lineage>
        <taxon>Eukaryota</taxon>
        <taxon>Fungi</taxon>
        <taxon>Dikarya</taxon>
        <taxon>Ascomycota</taxon>
        <taxon>Pezizomycotina</taxon>
        <taxon>Eurotiomycetes</taxon>
        <taxon>Eurotiomycetidae</taxon>
        <taxon>Eurotiales</taxon>
        <taxon>Aspergillaceae</taxon>
        <taxon>Penicillium</taxon>
    </lineage>
</organism>
<accession>A0A9W9MGV8</accession>
<dbReference type="AlphaFoldDB" id="A0A9W9MGV8"/>
<evidence type="ECO:0000313" key="1">
    <source>
        <dbReference type="EMBL" id="KAJ5201083.1"/>
    </source>
</evidence>
<reference evidence="1" key="1">
    <citation type="submission" date="2022-11" db="EMBL/GenBank/DDBJ databases">
        <authorList>
            <person name="Petersen C."/>
        </authorList>
    </citation>
    <scope>NUCLEOTIDE SEQUENCE</scope>
    <source>
        <strain evidence="1">IBT 20477</strain>
    </source>
</reference>
<comment type="caution">
    <text evidence="1">The sequence shown here is derived from an EMBL/GenBank/DDBJ whole genome shotgun (WGS) entry which is preliminary data.</text>
</comment>
<protein>
    <submittedName>
        <fullName evidence="1">Uncharacterized protein</fullName>
    </submittedName>
</protein>
<proteinExistence type="predicted"/>
<evidence type="ECO:0000313" key="2">
    <source>
        <dbReference type="Proteomes" id="UP001150942"/>
    </source>
</evidence>
<reference evidence="1" key="2">
    <citation type="journal article" date="2023" name="IMA Fungus">
        <title>Comparative genomic study of the Penicillium genus elucidates a diverse pangenome and 15 lateral gene transfer events.</title>
        <authorList>
            <person name="Petersen C."/>
            <person name="Sorensen T."/>
            <person name="Nielsen M.R."/>
            <person name="Sondergaard T.E."/>
            <person name="Sorensen J.L."/>
            <person name="Fitzpatrick D.A."/>
            <person name="Frisvad J.C."/>
            <person name="Nielsen K.L."/>
        </authorList>
    </citation>
    <scope>NUCLEOTIDE SEQUENCE</scope>
    <source>
        <strain evidence="1">IBT 20477</strain>
    </source>
</reference>
<keyword evidence="2" id="KW-1185">Reference proteome</keyword>